<comment type="function">
    <text evidence="7">Destroys radicals which are normally produced within the cells and which are toxic to biological systems.</text>
</comment>
<dbReference type="AlphaFoldDB" id="E9GNE8"/>
<dbReference type="GO" id="GO:0005507">
    <property type="term" value="F:copper ion binding"/>
    <property type="evidence" value="ECO:0000318"/>
    <property type="project" value="GO_Central"/>
</dbReference>
<evidence type="ECO:0000256" key="3">
    <source>
        <dbReference type="ARBA" id="ARBA00022833"/>
    </source>
</evidence>
<keyword evidence="6 7" id="KW-0186">Copper</keyword>
<dbReference type="EMBL" id="GL732554">
    <property type="protein sequence ID" value="EFX79040.1"/>
    <property type="molecule type" value="Genomic_DNA"/>
</dbReference>
<keyword evidence="4" id="KW-0049">Antioxidant</keyword>
<reference evidence="9 10" key="1">
    <citation type="journal article" date="2011" name="Science">
        <title>The ecoresponsive genome of Daphnia pulex.</title>
        <authorList>
            <person name="Colbourne J.K."/>
            <person name="Pfrender M.E."/>
            <person name="Gilbert D."/>
            <person name="Thomas W.K."/>
            <person name="Tucker A."/>
            <person name="Oakley T.H."/>
            <person name="Tokishita S."/>
            <person name="Aerts A."/>
            <person name="Arnold G.J."/>
            <person name="Basu M.K."/>
            <person name="Bauer D.J."/>
            <person name="Caceres C.E."/>
            <person name="Carmel L."/>
            <person name="Casola C."/>
            <person name="Choi J.H."/>
            <person name="Detter J.C."/>
            <person name="Dong Q."/>
            <person name="Dusheyko S."/>
            <person name="Eads B.D."/>
            <person name="Frohlich T."/>
            <person name="Geiler-Samerotte K.A."/>
            <person name="Gerlach D."/>
            <person name="Hatcher P."/>
            <person name="Jogdeo S."/>
            <person name="Krijgsveld J."/>
            <person name="Kriventseva E.V."/>
            <person name="Kultz D."/>
            <person name="Laforsch C."/>
            <person name="Lindquist E."/>
            <person name="Lopez J."/>
            <person name="Manak J.R."/>
            <person name="Muller J."/>
            <person name="Pangilinan J."/>
            <person name="Patwardhan R.P."/>
            <person name="Pitluck S."/>
            <person name="Pritham E.J."/>
            <person name="Rechtsteiner A."/>
            <person name="Rho M."/>
            <person name="Rogozin I.B."/>
            <person name="Sakarya O."/>
            <person name="Salamov A."/>
            <person name="Schaack S."/>
            <person name="Shapiro H."/>
            <person name="Shiga Y."/>
            <person name="Skalitzky C."/>
            <person name="Smith Z."/>
            <person name="Souvorov A."/>
            <person name="Sung W."/>
            <person name="Tang Z."/>
            <person name="Tsuchiya D."/>
            <person name="Tu H."/>
            <person name="Vos H."/>
            <person name="Wang M."/>
            <person name="Wolf Y.I."/>
            <person name="Yamagata H."/>
            <person name="Yamada T."/>
            <person name="Ye Y."/>
            <person name="Shaw J.R."/>
            <person name="Andrews J."/>
            <person name="Crease T.J."/>
            <person name="Tang H."/>
            <person name="Lucas S.M."/>
            <person name="Robertson H.M."/>
            <person name="Bork P."/>
            <person name="Koonin E.V."/>
            <person name="Zdobnov E.M."/>
            <person name="Grigoriev I.V."/>
            <person name="Lynch M."/>
            <person name="Boore J.L."/>
        </authorList>
    </citation>
    <scope>NUCLEOTIDE SEQUENCE [LARGE SCALE GENOMIC DNA]</scope>
</reference>
<accession>E9GNE8</accession>
<comment type="cofactor">
    <cofactor evidence="7">
        <name>Zn(2+)</name>
        <dbReference type="ChEBI" id="CHEBI:29105"/>
    </cofactor>
    <text evidence="7">Binds 1 zinc ion per subunit.</text>
</comment>
<keyword evidence="3 7" id="KW-0862">Zinc</keyword>
<name>E9GNE8_DAPPU</name>
<dbReference type="OrthoDB" id="2015551at2759"/>
<keyword evidence="5 7" id="KW-0560">Oxidoreductase</keyword>
<evidence type="ECO:0000259" key="8">
    <source>
        <dbReference type="Pfam" id="PF00080"/>
    </source>
</evidence>
<dbReference type="STRING" id="6669.E9GNE8"/>
<gene>
    <name evidence="9" type="ORF">DAPPUDRAFT_231065</name>
</gene>
<dbReference type="OMA" id="CGTIWIK"/>
<evidence type="ECO:0000256" key="6">
    <source>
        <dbReference type="ARBA" id="ARBA00023008"/>
    </source>
</evidence>
<dbReference type="FunCoup" id="E9GNE8">
    <property type="interactions" value="1143"/>
</dbReference>
<dbReference type="CDD" id="cd00305">
    <property type="entry name" value="Cu-Zn_Superoxide_Dismutase"/>
    <property type="match status" value="1"/>
</dbReference>
<proteinExistence type="inferred from homology"/>
<dbReference type="FunFam" id="2.60.40.200:FF:000001">
    <property type="entry name" value="Superoxide dismutase [Cu-Zn]"/>
    <property type="match status" value="1"/>
</dbReference>
<dbReference type="SUPFAM" id="SSF49329">
    <property type="entry name" value="Cu,Zn superoxide dismutase-like"/>
    <property type="match status" value="1"/>
</dbReference>
<protein>
    <recommendedName>
        <fullName evidence="7">Superoxide dismutase [Cu-Zn]</fullName>
        <ecNumber evidence="7">1.15.1.1</ecNumber>
    </recommendedName>
</protein>
<dbReference type="PROSITE" id="PS00332">
    <property type="entry name" value="SOD_CU_ZN_2"/>
    <property type="match status" value="1"/>
</dbReference>
<evidence type="ECO:0000256" key="1">
    <source>
        <dbReference type="ARBA" id="ARBA00010457"/>
    </source>
</evidence>
<dbReference type="PRINTS" id="PR00068">
    <property type="entry name" value="CUZNDISMTASE"/>
</dbReference>
<dbReference type="EC" id="1.15.1.1" evidence="7"/>
<organism evidence="9 10">
    <name type="scientific">Daphnia pulex</name>
    <name type="common">Water flea</name>
    <dbReference type="NCBI Taxonomy" id="6669"/>
    <lineage>
        <taxon>Eukaryota</taxon>
        <taxon>Metazoa</taxon>
        <taxon>Ecdysozoa</taxon>
        <taxon>Arthropoda</taxon>
        <taxon>Crustacea</taxon>
        <taxon>Branchiopoda</taxon>
        <taxon>Diplostraca</taxon>
        <taxon>Cladocera</taxon>
        <taxon>Anomopoda</taxon>
        <taxon>Daphniidae</taxon>
        <taxon>Daphnia</taxon>
    </lineage>
</organism>
<dbReference type="eggNOG" id="KOG0441">
    <property type="taxonomic scope" value="Eukaryota"/>
</dbReference>
<dbReference type="PhylomeDB" id="E9GNE8"/>
<evidence type="ECO:0000313" key="9">
    <source>
        <dbReference type="EMBL" id="EFX79040.1"/>
    </source>
</evidence>
<comment type="cofactor">
    <cofactor evidence="7">
        <name>Cu cation</name>
        <dbReference type="ChEBI" id="CHEBI:23378"/>
    </cofactor>
    <text evidence="7">Binds 1 copper ion per subunit.</text>
</comment>
<dbReference type="InterPro" id="IPR001424">
    <property type="entry name" value="SOD_Cu_Zn_dom"/>
</dbReference>
<dbReference type="Pfam" id="PF00080">
    <property type="entry name" value="Sod_Cu"/>
    <property type="match status" value="1"/>
</dbReference>
<dbReference type="PANTHER" id="PTHR10003">
    <property type="entry name" value="SUPEROXIDE DISMUTASE CU-ZN -RELATED"/>
    <property type="match status" value="1"/>
</dbReference>
<dbReference type="HOGENOM" id="CLU_056632_4_1_1"/>
<evidence type="ECO:0000256" key="4">
    <source>
        <dbReference type="ARBA" id="ARBA00022862"/>
    </source>
</evidence>
<keyword evidence="2 7" id="KW-0479">Metal-binding</keyword>
<sequence>MASAVCVLLGETVKGVLHFDQQGDVINVKGEVTGLTPGDHGFHVHEFGDYTNGCMSAGPHFNPTAVEHGGPTDEVRHVGDLGNIVANESGVATVDIKDCLLSLSGVNGIIGRTVVVHADPDDFGKGGHELSKVTGNAGARVACGIIGIGK</sequence>
<dbReference type="InterPro" id="IPR024134">
    <property type="entry name" value="SOD_Cu/Zn_/chaperone"/>
</dbReference>
<dbReference type="KEGG" id="dpx:DAPPUDRAFT_231065"/>
<dbReference type="PROSITE" id="PS00087">
    <property type="entry name" value="SOD_CU_ZN_1"/>
    <property type="match status" value="1"/>
</dbReference>
<evidence type="ECO:0000313" key="10">
    <source>
        <dbReference type="Proteomes" id="UP000000305"/>
    </source>
</evidence>
<evidence type="ECO:0000256" key="5">
    <source>
        <dbReference type="ARBA" id="ARBA00023002"/>
    </source>
</evidence>
<dbReference type="InterPro" id="IPR018152">
    <property type="entry name" value="SOD_Cu/Zn_BS"/>
</dbReference>
<dbReference type="InParanoid" id="E9GNE8"/>
<dbReference type="InterPro" id="IPR036423">
    <property type="entry name" value="SOD-like_Cu/Zn_dom_sf"/>
</dbReference>
<comment type="similarity">
    <text evidence="1 7">Belongs to the Cu-Zn superoxide dismutase family.</text>
</comment>
<dbReference type="Proteomes" id="UP000000305">
    <property type="component" value="Unassembled WGS sequence"/>
</dbReference>
<evidence type="ECO:0000256" key="7">
    <source>
        <dbReference type="RuleBase" id="RU000393"/>
    </source>
</evidence>
<evidence type="ECO:0000256" key="2">
    <source>
        <dbReference type="ARBA" id="ARBA00022723"/>
    </source>
</evidence>
<dbReference type="GO" id="GO:0004784">
    <property type="term" value="F:superoxide dismutase activity"/>
    <property type="evidence" value="ECO:0000318"/>
    <property type="project" value="GO_Central"/>
</dbReference>
<feature type="domain" description="Superoxide dismutase copper/zinc binding" evidence="8">
    <location>
        <begin position="13"/>
        <end position="146"/>
    </location>
</feature>
<dbReference type="Gene3D" id="2.60.40.200">
    <property type="entry name" value="Superoxide dismutase, copper/zinc binding domain"/>
    <property type="match status" value="1"/>
</dbReference>
<comment type="catalytic activity">
    <reaction evidence="7">
        <text>2 superoxide + 2 H(+) = H2O2 + O2</text>
        <dbReference type="Rhea" id="RHEA:20696"/>
        <dbReference type="ChEBI" id="CHEBI:15378"/>
        <dbReference type="ChEBI" id="CHEBI:15379"/>
        <dbReference type="ChEBI" id="CHEBI:16240"/>
        <dbReference type="ChEBI" id="CHEBI:18421"/>
        <dbReference type="EC" id="1.15.1.1"/>
    </reaction>
</comment>
<keyword evidence="10" id="KW-1185">Reference proteome</keyword>
<dbReference type="GO" id="GO:0019430">
    <property type="term" value="P:removal of superoxide radicals"/>
    <property type="evidence" value="ECO:0000318"/>
    <property type="project" value="GO_Central"/>
</dbReference>